<organism evidence="5 6">
    <name type="scientific">Citrobacter freundii</name>
    <dbReference type="NCBI Taxonomy" id="546"/>
    <lineage>
        <taxon>Bacteria</taxon>
        <taxon>Pseudomonadati</taxon>
        <taxon>Pseudomonadota</taxon>
        <taxon>Gammaproteobacteria</taxon>
        <taxon>Enterobacterales</taxon>
        <taxon>Enterobacteriaceae</taxon>
        <taxon>Citrobacter</taxon>
        <taxon>Citrobacter freundii complex</taxon>
    </lineage>
</organism>
<dbReference type="InterPro" id="IPR028082">
    <property type="entry name" value="Peripla_BP_I"/>
</dbReference>
<evidence type="ECO:0000259" key="4">
    <source>
        <dbReference type="Pfam" id="PF13377"/>
    </source>
</evidence>
<proteinExistence type="predicted"/>
<gene>
    <name evidence="5" type="ORF">HV178_10770</name>
</gene>
<dbReference type="AlphaFoldDB" id="A0AAP9TY84"/>
<dbReference type="Pfam" id="PF13377">
    <property type="entry name" value="Peripla_BP_3"/>
    <property type="match status" value="1"/>
</dbReference>
<dbReference type="RefSeq" id="WP_101739779.1">
    <property type="nucleotide sequence ID" value="NZ_CP056573.1"/>
</dbReference>
<keyword evidence="3" id="KW-0804">Transcription</keyword>
<evidence type="ECO:0000256" key="3">
    <source>
        <dbReference type="ARBA" id="ARBA00023163"/>
    </source>
</evidence>
<evidence type="ECO:0000256" key="2">
    <source>
        <dbReference type="ARBA" id="ARBA00023125"/>
    </source>
</evidence>
<keyword evidence="2" id="KW-0238">DNA-binding</keyword>
<keyword evidence="1" id="KW-0805">Transcription regulation</keyword>
<dbReference type="Proteomes" id="UP000512222">
    <property type="component" value="Chromosome"/>
</dbReference>
<sequence>MTGYDGTTYSLYFQPPLKTVVQDFNKLARRAVELIIQHMGAPQMHIHELLPMRLVIRQSSWSYGKSECDMNTQLITQLNMLVEKL</sequence>
<feature type="domain" description="Transcriptional regulator LacI/GalR-like sensor" evidence="4">
    <location>
        <begin position="3"/>
        <end position="60"/>
    </location>
</feature>
<dbReference type="SUPFAM" id="SSF53822">
    <property type="entry name" value="Periplasmic binding protein-like I"/>
    <property type="match status" value="1"/>
</dbReference>
<evidence type="ECO:0000313" key="5">
    <source>
        <dbReference type="EMBL" id="QLV33056.1"/>
    </source>
</evidence>
<name>A0AAP9TY84_CITFR</name>
<accession>A0AAP9TY84</accession>
<evidence type="ECO:0000313" key="6">
    <source>
        <dbReference type="Proteomes" id="UP000512222"/>
    </source>
</evidence>
<dbReference type="GO" id="GO:0003677">
    <property type="term" value="F:DNA binding"/>
    <property type="evidence" value="ECO:0007669"/>
    <property type="project" value="UniProtKB-KW"/>
</dbReference>
<dbReference type="EMBL" id="CP056573">
    <property type="protein sequence ID" value="QLV33056.1"/>
    <property type="molecule type" value="Genomic_DNA"/>
</dbReference>
<protein>
    <submittedName>
        <fullName evidence="5">Substrate-binding domain-containing protein</fullName>
    </submittedName>
</protein>
<evidence type="ECO:0000256" key="1">
    <source>
        <dbReference type="ARBA" id="ARBA00023015"/>
    </source>
</evidence>
<dbReference type="InterPro" id="IPR046335">
    <property type="entry name" value="LacI/GalR-like_sensor"/>
</dbReference>
<dbReference type="Gene3D" id="3.40.50.2300">
    <property type="match status" value="1"/>
</dbReference>
<reference evidence="6" key="1">
    <citation type="submission" date="2020-06" db="EMBL/GenBank/DDBJ databases">
        <title>REHAB project genomes.</title>
        <authorList>
            <person name="Shaw L.P."/>
        </authorList>
    </citation>
    <scope>NUCLEOTIDE SEQUENCE [LARGE SCALE GENOMIC DNA]</scope>
    <source>
        <strain evidence="6">RHBSTW-00370</strain>
    </source>
</reference>